<dbReference type="GO" id="GO:0007165">
    <property type="term" value="P:signal transduction"/>
    <property type="evidence" value="ECO:0007669"/>
    <property type="project" value="UniProtKB-KW"/>
</dbReference>
<dbReference type="CDD" id="cd12912">
    <property type="entry name" value="PDC2_MCP_like"/>
    <property type="match status" value="1"/>
</dbReference>
<dbReference type="PROSITE" id="PS50111">
    <property type="entry name" value="CHEMOTAXIS_TRANSDUC_2"/>
    <property type="match status" value="1"/>
</dbReference>
<feature type="domain" description="HAMP" evidence="12">
    <location>
        <begin position="301"/>
        <end position="355"/>
    </location>
</feature>
<accession>B0TEB1</accession>
<evidence type="ECO:0000256" key="6">
    <source>
        <dbReference type="ARBA" id="ARBA00023136"/>
    </source>
</evidence>
<feature type="transmembrane region" description="Helical" evidence="10">
    <location>
        <begin position="277"/>
        <end position="300"/>
    </location>
</feature>
<keyword evidence="7 9" id="KW-0807">Transducer</keyword>
<dbReference type="EMBL" id="CP000930">
    <property type="protein sequence ID" value="ABZ85593.1"/>
    <property type="molecule type" value="Genomic_DNA"/>
</dbReference>
<evidence type="ECO:0000256" key="9">
    <source>
        <dbReference type="PROSITE-ProRule" id="PRU00284"/>
    </source>
</evidence>
<comment type="similarity">
    <text evidence="8">Belongs to the methyl-accepting chemotaxis (MCP) protein family.</text>
</comment>
<proteinExistence type="inferred from homology"/>
<feature type="domain" description="Methyl-accepting transducer" evidence="11">
    <location>
        <begin position="374"/>
        <end position="610"/>
    </location>
</feature>
<dbReference type="Gene3D" id="3.30.450.20">
    <property type="entry name" value="PAS domain"/>
    <property type="match status" value="1"/>
</dbReference>
<evidence type="ECO:0000256" key="3">
    <source>
        <dbReference type="ARBA" id="ARBA00022500"/>
    </source>
</evidence>
<comment type="subcellular location">
    <subcellularLocation>
        <location evidence="1">Cell membrane</location>
        <topology evidence="1">Multi-pass membrane protein</topology>
    </subcellularLocation>
</comment>
<keyword evidence="2" id="KW-1003">Cell membrane</keyword>
<dbReference type="GO" id="GO:0006935">
    <property type="term" value="P:chemotaxis"/>
    <property type="evidence" value="ECO:0007669"/>
    <property type="project" value="UniProtKB-KW"/>
</dbReference>
<evidence type="ECO:0000256" key="7">
    <source>
        <dbReference type="ARBA" id="ARBA00023224"/>
    </source>
</evidence>
<dbReference type="GO" id="GO:0005886">
    <property type="term" value="C:plasma membrane"/>
    <property type="evidence" value="ECO:0007669"/>
    <property type="project" value="UniProtKB-SubCell"/>
</dbReference>
<dbReference type="CDD" id="cd18773">
    <property type="entry name" value="PDC1_HK_sensor"/>
    <property type="match status" value="1"/>
</dbReference>
<keyword evidence="14" id="KW-1185">Reference proteome</keyword>
<dbReference type="CDD" id="cd06225">
    <property type="entry name" value="HAMP"/>
    <property type="match status" value="1"/>
</dbReference>
<evidence type="ECO:0000259" key="11">
    <source>
        <dbReference type="PROSITE" id="PS50111"/>
    </source>
</evidence>
<dbReference type="Pfam" id="PF02743">
    <property type="entry name" value="dCache_1"/>
    <property type="match status" value="1"/>
</dbReference>
<evidence type="ECO:0000259" key="12">
    <source>
        <dbReference type="PROSITE" id="PS50885"/>
    </source>
</evidence>
<organism evidence="13 14">
    <name type="scientific">Heliobacterium modesticaldum (strain ATCC 51547 / Ice1)</name>
    <dbReference type="NCBI Taxonomy" id="498761"/>
    <lineage>
        <taxon>Bacteria</taxon>
        <taxon>Bacillati</taxon>
        <taxon>Bacillota</taxon>
        <taxon>Clostridia</taxon>
        <taxon>Eubacteriales</taxon>
        <taxon>Heliobacteriaceae</taxon>
        <taxon>Heliomicrobium</taxon>
    </lineage>
</organism>
<dbReference type="InterPro" id="IPR003660">
    <property type="entry name" value="HAMP_dom"/>
</dbReference>
<evidence type="ECO:0000256" key="5">
    <source>
        <dbReference type="ARBA" id="ARBA00022989"/>
    </source>
</evidence>
<dbReference type="SUPFAM" id="SSF58104">
    <property type="entry name" value="Methyl-accepting chemotaxis protein (MCP) signaling domain"/>
    <property type="match status" value="1"/>
</dbReference>
<dbReference type="PANTHER" id="PTHR32089:SF112">
    <property type="entry name" value="LYSOZYME-LIKE PROTEIN-RELATED"/>
    <property type="match status" value="1"/>
</dbReference>
<dbReference type="eggNOG" id="COG0840">
    <property type="taxonomic scope" value="Bacteria"/>
</dbReference>
<dbReference type="eggNOG" id="COG4191">
    <property type="taxonomic scope" value="Bacteria"/>
</dbReference>
<dbReference type="HOGENOM" id="CLU_000445_107_19_9"/>
<dbReference type="Pfam" id="PF00015">
    <property type="entry name" value="MCPsignal"/>
    <property type="match status" value="1"/>
</dbReference>
<dbReference type="Proteomes" id="UP000008550">
    <property type="component" value="Chromosome"/>
</dbReference>
<keyword evidence="5 10" id="KW-1133">Transmembrane helix</keyword>
<dbReference type="InterPro" id="IPR033479">
    <property type="entry name" value="dCache_1"/>
</dbReference>
<dbReference type="Gene3D" id="6.10.340.10">
    <property type="match status" value="1"/>
</dbReference>
<dbReference type="CDD" id="cd11386">
    <property type="entry name" value="MCP_signal"/>
    <property type="match status" value="1"/>
</dbReference>
<evidence type="ECO:0000256" key="10">
    <source>
        <dbReference type="SAM" id="Phobius"/>
    </source>
</evidence>
<evidence type="ECO:0000256" key="8">
    <source>
        <dbReference type="ARBA" id="ARBA00029447"/>
    </source>
</evidence>
<sequence>MVMGLRTRLLLFIVLPVIIGIGLISISSYWGAKTALEHQIRQTIATTTEDTRHELQGWLLDKQSIVSALSQSFSSSGINLEEQRRHLERLRALHPGLRDLTVTYADGRFVSASGWTPPAGFDPRQQVSYQLGSKGQGIGYTDIYDDVKTESVVISIVAPITAGERFVGVVAADLDLKAIYALISDKTVGQTGYPYVIDRKGFFIAHPSLQHTDNLFTIDGGGLAEAAKSFLAGEPTFAQRPYKGVEKFYSSSPIEVNGWVIVTSVPVKELFAPVDALAARTLMLSLITVTLLALIIIFVANDITAFLRKLAATMEAVAAGNLTVDEGELHHSTAEMGELKKNLYAMAGQLRQLVKGVSDLAQAVAASAEELTASAEQSSAAANQIAESISAIATGADDQFNSVKSTTHVASQVAKEIQSVSIRAKTVEEAAEKTTVAAKKGGRAVKAVINQMHRIENTVTESGAMISKLNERSQEINEIVATIRNIAEQTNLLALNAAIEAAHAGEMGRGFAIVAEEVRKLAEESKESTQKITELIQAIQKETEASVHAMSVGINEVHSGTKVAQAAGREFGIVENLIDEVESQFREIAATVQQASAGGQEIVAQMEHVEAIVRETTGQTQNAAASTEEQSASMDQIALSAESLARMAEALQASVQQFRI</sequence>
<feature type="transmembrane region" description="Helical" evidence="10">
    <location>
        <begin position="9"/>
        <end position="32"/>
    </location>
</feature>
<gene>
    <name evidence="13" type="ORF">HM1_3092</name>
</gene>
<dbReference type="InterPro" id="IPR004089">
    <property type="entry name" value="MCPsignal_dom"/>
</dbReference>
<dbReference type="AlphaFoldDB" id="B0TEB1"/>
<keyword evidence="6 10" id="KW-0472">Membrane</keyword>
<evidence type="ECO:0000313" key="14">
    <source>
        <dbReference type="Proteomes" id="UP000008550"/>
    </source>
</evidence>
<reference evidence="13 14" key="1">
    <citation type="journal article" date="2008" name="J. Bacteriol.">
        <title>The genome of Heliobacterium modesticaldum, a phototrophic representative of the Firmicutes containing the simplest photosynthetic apparatus.</title>
        <authorList>
            <person name="Sattley W.M."/>
            <person name="Madigan M.T."/>
            <person name="Swingley W.D."/>
            <person name="Cheung P.C."/>
            <person name="Clocksin K.M."/>
            <person name="Conrad A.L."/>
            <person name="Dejesa L.C."/>
            <person name="Honchak B.M."/>
            <person name="Jung D.O."/>
            <person name="Karbach L.E."/>
            <person name="Kurdoglu A."/>
            <person name="Lahiri S."/>
            <person name="Mastrian S.D."/>
            <person name="Page L.E."/>
            <person name="Taylor H.L."/>
            <person name="Wang Z.T."/>
            <person name="Raymond J."/>
            <person name="Chen M."/>
            <person name="Blankenship R.E."/>
            <person name="Touchman J.W."/>
        </authorList>
    </citation>
    <scope>NUCLEOTIDE SEQUENCE [LARGE SCALE GENOMIC DNA]</scope>
    <source>
        <strain evidence="14">ATCC 51547 / Ice1</strain>
    </source>
</reference>
<dbReference type="KEGG" id="hmo:HM1_3092"/>
<keyword evidence="3" id="KW-0145">Chemotaxis</keyword>
<dbReference type="SMART" id="SM00304">
    <property type="entry name" value="HAMP"/>
    <property type="match status" value="1"/>
</dbReference>
<keyword evidence="4 10" id="KW-0812">Transmembrane</keyword>
<evidence type="ECO:0000313" key="13">
    <source>
        <dbReference type="EMBL" id="ABZ85593.1"/>
    </source>
</evidence>
<dbReference type="PROSITE" id="PS50885">
    <property type="entry name" value="HAMP"/>
    <property type="match status" value="1"/>
</dbReference>
<dbReference type="PANTHER" id="PTHR32089">
    <property type="entry name" value="METHYL-ACCEPTING CHEMOTAXIS PROTEIN MCPB"/>
    <property type="match status" value="1"/>
</dbReference>
<name>B0TEB1_HELMI</name>
<protein>
    <submittedName>
        <fullName evidence="13">Methyl-accepting chemotaxis signaling protein</fullName>
    </submittedName>
</protein>
<evidence type="ECO:0000256" key="4">
    <source>
        <dbReference type="ARBA" id="ARBA00022692"/>
    </source>
</evidence>
<dbReference type="SMART" id="SM00283">
    <property type="entry name" value="MA"/>
    <property type="match status" value="1"/>
</dbReference>
<dbReference type="STRING" id="498761.HM1_3092"/>
<dbReference type="Gene3D" id="1.10.287.950">
    <property type="entry name" value="Methyl-accepting chemotaxis protein"/>
    <property type="match status" value="1"/>
</dbReference>
<evidence type="ECO:0000256" key="2">
    <source>
        <dbReference type="ARBA" id="ARBA00022475"/>
    </source>
</evidence>
<evidence type="ECO:0000256" key="1">
    <source>
        <dbReference type="ARBA" id="ARBA00004651"/>
    </source>
</evidence>